<organism evidence="1 2">
    <name type="scientific">Halobacillus salinus</name>
    <dbReference type="NCBI Taxonomy" id="192814"/>
    <lineage>
        <taxon>Bacteria</taxon>
        <taxon>Bacillati</taxon>
        <taxon>Bacillota</taxon>
        <taxon>Bacilli</taxon>
        <taxon>Bacillales</taxon>
        <taxon>Bacillaceae</taxon>
        <taxon>Halobacillus</taxon>
    </lineage>
</organism>
<keyword evidence="2" id="KW-1185">Reference proteome</keyword>
<proteinExistence type="predicted"/>
<gene>
    <name evidence="1" type="ORF">E4663_06740</name>
</gene>
<comment type="caution">
    <text evidence="1">The sequence shown here is derived from an EMBL/GenBank/DDBJ whole genome shotgun (WGS) entry which is preliminary data.</text>
</comment>
<dbReference type="Proteomes" id="UP000297982">
    <property type="component" value="Unassembled WGS sequence"/>
</dbReference>
<dbReference type="RefSeq" id="WP_135327038.1">
    <property type="nucleotide sequence ID" value="NZ_SRJC01000001.1"/>
</dbReference>
<name>A0A4Z0H2T3_9BACI</name>
<reference evidence="1 2" key="1">
    <citation type="journal article" date="2003" name="Int. J. Syst. Evol. Microbiol.">
        <title>Halobacillus salinus sp. nov., isolated from a salt lake on the coast of the East Sea in Korea.</title>
        <authorList>
            <person name="Yoon J.H."/>
            <person name="Kang K.H."/>
            <person name="Park Y.H."/>
        </authorList>
    </citation>
    <scope>NUCLEOTIDE SEQUENCE [LARGE SCALE GENOMIC DNA]</scope>
    <source>
        <strain evidence="1 2">HSL-3</strain>
    </source>
</reference>
<sequence>MSVMDTLKTVAGLAQRVGDIELHQQIIGLQTEVYGLLEENHQLRMEMKENKDKQEIEKQLIFEDNFYYLSPNPGVYESGPYCSGCWDKENKLVRLHTYETFSDVFLADCPVCKLSLDIEEAQII</sequence>
<evidence type="ECO:0000313" key="2">
    <source>
        <dbReference type="Proteomes" id="UP000297982"/>
    </source>
</evidence>
<protein>
    <submittedName>
        <fullName evidence="1">Uncharacterized protein</fullName>
    </submittedName>
</protein>
<evidence type="ECO:0000313" key="1">
    <source>
        <dbReference type="EMBL" id="TGB04682.1"/>
    </source>
</evidence>
<dbReference type="EMBL" id="SRJC01000001">
    <property type="protein sequence ID" value="TGB04682.1"/>
    <property type="molecule type" value="Genomic_DNA"/>
</dbReference>
<dbReference type="AlphaFoldDB" id="A0A4Z0H2T3"/>
<accession>A0A4Z0H2T3</accession>